<sequence length="125" mass="13371">MARSLIVVASVVCILLISGCSALTAPGPDNSAFESLPQSDLNATDITDAHIDGLTTAESYVIQTQQQTVTETTNVSVTQQVESTRRVDLSTNRESLIATTTQRQEVQIRVTAISDSATESFSSKH</sequence>
<protein>
    <submittedName>
        <fullName evidence="1">Uncharacterized protein</fullName>
    </submittedName>
</protein>
<evidence type="ECO:0000313" key="1">
    <source>
        <dbReference type="EMBL" id="ERG96861.1"/>
    </source>
</evidence>
<dbReference type="PROSITE" id="PS51257">
    <property type="entry name" value="PROKAR_LIPOPROTEIN"/>
    <property type="match status" value="1"/>
</dbReference>
<dbReference type="Proteomes" id="UP000030710">
    <property type="component" value="Unassembled WGS sequence"/>
</dbReference>
<accession>U1PWR9</accession>
<dbReference type="STRING" id="1238425.J07HQW2_03345"/>
<name>U1PWR9_9EURY</name>
<dbReference type="AlphaFoldDB" id="U1PWR9"/>
<proteinExistence type="predicted"/>
<dbReference type="EMBL" id="KE356561">
    <property type="protein sequence ID" value="ERG96861.1"/>
    <property type="molecule type" value="Genomic_DNA"/>
</dbReference>
<dbReference type="eggNOG" id="arCOG02829">
    <property type="taxonomic scope" value="Archaea"/>
</dbReference>
<reference evidence="1 2" key="1">
    <citation type="journal article" date="2013" name="PLoS ONE">
        <title>Assembly-driven community genomics of a hypersaline microbial ecosystem.</title>
        <authorList>
            <person name="Podell S."/>
            <person name="Ugalde J.A."/>
            <person name="Narasingarao P."/>
            <person name="Banfield J.F."/>
            <person name="Heidelberg K.B."/>
            <person name="Allen E.E."/>
        </authorList>
    </citation>
    <scope>NUCLEOTIDE SEQUENCE [LARGE SCALE GENOMIC DNA]</scope>
    <source>
        <strain evidence="2">J07HQW2</strain>
    </source>
</reference>
<gene>
    <name evidence="1" type="ORF">J07HQW2_03345</name>
</gene>
<dbReference type="RefSeq" id="WP_021056323.1">
    <property type="nucleotide sequence ID" value="NZ_KE356561.1"/>
</dbReference>
<dbReference type="HOGENOM" id="CLU_1987581_0_0_2"/>
<evidence type="ECO:0000313" key="2">
    <source>
        <dbReference type="Proteomes" id="UP000030710"/>
    </source>
</evidence>
<organism evidence="1 2">
    <name type="scientific">Haloquadratum walsbyi J07HQW2</name>
    <dbReference type="NCBI Taxonomy" id="1238425"/>
    <lineage>
        <taxon>Archaea</taxon>
        <taxon>Methanobacteriati</taxon>
        <taxon>Methanobacteriota</taxon>
        <taxon>Stenosarchaea group</taxon>
        <taxon>Halobacteria</taxon>
        <taxon>Halobacteriales</taxon>
        <taxon>Haloferacaceae</taxon>
        <taxon>Haloquadratum</taxon>
    </lineage>
</organism>